<dbReference type="InterPro" id="IPR045270">
    <property type="entry name" value="STKc_AGC"/>
</dbReference>
<keyword evidence="2" id="KW-0597">Phosphoprotein</keyword>
<dbReference type="PROSITE" id="PS00108">
    <property type="entry name" value="PROTEIN_KINASE_ST"/>
    <property type="match status" value="1"/>
</dbReference>
<dbReference type="AlphaFoldDB" id="A0A196SE32"/>
<keyword evidence="1" id="KW-0723">Serine/threonine-protein kinase</keyword>
<dbReference type="FunFam" id="1.10.510.10:FF:000210">
    <property type="entry name" value="Non-specific serine/threonine protein kinase"/>
    <property type="match status" value="1"/>
</dbReference>
<accession>A0A196SE32</accession>
<dbReference type="Gene3D" id="1.10.510.10">
    <property type="entry name" value="Transferase(Phosphotransferase) domain 1"/>
    <property type="match status" value="1"/>
</dbReference>
<gene>
    <name evidence="9" type="ORF">AV274_4055</name>
</gene>
<dbReference type="PROSITE" id="PS00107">
    <property type="entry name" value="PROTEIN_KINASE_ATP"/>
    <property type="match status" value="1"/>
</dbReference>
<proteinExistence type="predicted"/>
<dbReference type="Gene3D" id="3.30.200.20">
    <property type="entry name" value="Phosphorylase Kinase, domain 1"/>
    <property type="match status" value="1"/>
</dbReference>
<dbReference type="EMBL" id="LXWW01000272">
    <property type="protein sequence ID" value="OAO14254.1"/>
    <property type="molecule type" value="Genomic_DNA"/>
</dbReference>
<dbReference type="Pfam" id="PF00069">
    <property type="entry name" value="Pkinase"/>
    <property type="match status" value="1"/>
</dbReference>
<keyword evidence="3" id="KW-0808">Transferase</keyword>
<dbReference type="SMART" id="SM00220">
    <property type="entry name" value="S_TKc"/>
    <property type="match status" value="1"/>
</dbReference>
<dbReference type="InterPro" id="IPR000719">
    <property type="entry name" value="Prot_kinase_dom"/>
</dbReference>
<dbReference type="InterPro" id="IPR011009">
    <property type="entry name" value="Kinase-like_dom_sf"/>
</dbReference>
<feature type="domain" description="Protein kinase" evidence="8">
    <location>
        <begin position="25"/>
        <end position="281"/>
    </location>
</feature>
<sequence length="749" mass="83395">MNSTHSIAIPSFQYSESSSVSVDAFELLCCIGQGAYGQVWLCQKRDSRVLYAMKIIAKTVLNKPVNLSRIVRERQLLASIDSPFVVKLRFCFQDATSIYLVTDYYSGGDLFSLVQAQPYNRLQESDAKCYLAEIVVALEHLHSVNVIYRDLKMENILLTNSGHIIITDLGMSKKAAPGERSYSIVGTPEFMSPEIISRKGHEMETDFWSLGILAYQLMVGVVPFSGDSVNSIFRHIVQRPVVLPPFLSPQACDFVHLLLQKDPAQRLGHRGIRDVMAHPFFLGVDWDAVHARALPLPLTAAAVHAREMEDEPPGRPVNEFDRFSHYVDGTDRYEQKQLVKRLIARWVQYDLAELDTAWRLADDVHGCLPFRGVGAADGAGYCTFSSKKELLASVANEKTLFPQIASYLAKLALRVDEDTMIFESDRCVCQWRAWGQNSVDAYVCIHGTITVNLNLDNTVRHLDIRTAVSPVLLFRSISQESVPLRASVQNAGDILRAILLSLGQDTPKLFDAMLRCSLVQTMQLFQIHVESDPVCVAPLMRLEQVVSILCDGMQDRSVLLARTPLLGPSPHAVDFVISGRHVAALFGLEPADDRAYVYGSLRLEEEGLGGRLRLDALTDVRAVEALLCVAKDDGDAVVNNMANLLQCEGEIEKACWMELFAALLKGDARSMLLALKQLAKQQYLRSSEDSIDSIYQDVTAKLGIADYAALREAEEATLRPTQQLQKGLCSLLVSFRIQEFLTHIIVSSK</sequence>
<evidence type="ECO:0000256" key="7">
    <source>
        <dbReference type="PROSITE-ProRule" id="PRU10141"/>
    </source>
</evidence>
<reference evidence="9 10" key="1">
    <citation type="submission" date="2016-05" db="EMBL/GenBank/DDBJ databases">
        <title>Nuclear genome of Blastocystis sp. subtype 1 NandII.</title>
        <authorList>
            <person name="Gentekaki E."/>
            <person name="Curtis B."/>
            <person name="Stairs C."/>
            <person name="Eme L."/>
            <person name="Herman E."/>
            <person name="Klimes V."/>
            <person name="Arias M.C."/>
            <person name="Elias M."/>
            <person name="Hilliou F."/>
            <person name="Klute M."/>
            <person name="Malik S.-B."/>
            <person name="Pightling A."/>
            <person name="Rachubinski R."/>
            <person name="Salas D."/>
            <person name="Schlacht A."/>
            <person name="Suga H."/>
            <person name="Archibald J."/>
            <person name="Ball S.G."/>
            <person name="Clark G."/>
            <person name="Dacks J."/>
            <person name="Van Der Giezen M."/>
            <person name="Tsaousis A."/>
            <person name="Roger A."/>
        </authorList>
    </citation>
    <scope>NUCLEOTIDE SEQUENCE [LARGE SCALE GENOMIC DNA]</scope>
    <source>
        <strain evidence="10">ATCC 50177 / NandII</strain>
    </source>
</reference>
<keyword evidence="4 7" id="KW-0547">Nucleotide-binding</keyword>
<dbReference type="CDD" id="cd05123">
    <property type="entry name" value="STKc_AGC"/>
    <property type="match status" value="1"/>
</dbReference>
<evidence type="ECO:0000313" key="10">
    <source>
        <dbReference type="Proteomes" id="UP000078348"/>
    </source>
</evidence>
<feature type="binding site" evidence="7">
    <location>
        <position position="58"/>
    </location>
    <ligand>
        <name>ATP</name>
        <dbReference type="ChEBI" id="CHEBI:30616"/>
    </ligand>
</feature>
<keyword evidence="6 7" id="KW-0067">ATP-binding</keyword>
<dbReference type="PROSITE" id="PS50011">
    <property type="entry name" value="PROTEIN_KINASE_DOM"/>
    <property type="match status" value="1"/>
</dbReference>
<keyword evidence="5 9" id="KW-0418">Kinase</keyword>
<evidence type="ECO:0000256" key="6">
    <source>
        <dbReference type="ARBA" id="ARBA00022840"/>
    </source>
</evidence>
<dbReference type="GO" id="GO:0005524">
    <property type="term" value="F:ATP binding"/>
    <property type="evidence" value="ECO:0007669"/>
    <property type="project" value="UniProtKB-UniRule"/>
</dbReference>
<comment type="caution">
    <text evidence="9">The sequence shown here is derived from an EMBL/GenBank/DDBJ whole genome shotgun (WGS) entry which is preliminary data.</text>
</comment>
<dbReference type="SUPFAM" id="SSF56112">
    <property type="entry name" value="Protein kinase-like (PK-like)"/>
    <property type="match status" value="1"/>
</dbReference>
<evidence type="ECO:0000313" key="9">
    <source>
        <dbReference type="EMBL" id="OAO14254.1"/>
    </source>
</evidence>
<evidence type="ECO:0000259" key="8">
    <source>
        <dbReference type="PROSITE" id="PS50011"/>
    </source>
</evidence>
<keyword evidence="10" id="KW-1185">Reference proteome</keyword>
<name>A0A196SE32_BLAHN</name>
<dbReference type="InterPro" id="IPR008271">
    <property type="entry name" value="Ser/Thr_kinase_AS"/>
</dbReference>
<dbReference type="Proteomes" id="UP000078348">
    <property type="component" value="Unassembled WGS sequence"/>
</dbReference>
<dbReference type="OrthoDB" id="354826at2759"/>
<dbReference type="STRING" id="478820.A0A196SE32"/>
<protein>
    <submittedName>
        <fullName evidence="9">Ribosomal protein S6 kinase alpha-3</fullName>
    </submittedName>
</protein>
<dbReference type="InterPro" id="IPR017441">
    <property type="entry name" value="Protein_kinase_ATP_BS"/>
</dbReference>
<evidence type="ECO:0000256" key="1">
    <source>
        <dbReference type="ARBA" id="ARBA00022527"/>
    </source>
</evidence>
<evidence type="ECO:0000256" key="5">
    <source>
        <dbReference type="ARBA" id="ARBA00022777"/>
    </source>
</evidence>
<evidence type="ECO:0000256" key="4">
    <source>
        <dbReference type="ARBA" id="ARBA00022741"/>
    </source>
</evidence>
<organism evidence="9 10">
    <name type="scientific">Blastocystis sp. subtype 1 (strain ATCC 50177 / NandII)</name>
    <dbReference type="NCBI Taxonomy" id="478820"/>
    <lineage>
        <taxon>Eukaryota</taxon>
        <taxon>Sar</taxon>
        <taxon>Stramenopiles</taxon>
        <taxon>Bigyra</taxon>
        <taxon>Opalozoa</taxon>
        <taxon>Opalinata</taxon>
        <taxon>Blastocystidae</taxon>
        <taxon>Blastocystis</taxon>
    </lineage>
</organism>
<dbReference type="PANTHER" id="PTHR24351">
    <property type="entry name" value="RIBOSOMAL PROTEIN S6 KINASE"/>
    <property type="match status" value="1"/>
</dbReference>
<evidence type="ECO:0000256" key="3">
    <source>
        <dbReference type="ARBA" id="ARBA00022679"/>
    </source>
</evidence>
<evidence type="ECO:0000256" key="2">
    <source>
        <dbReference type="ARBA" id="ARBA00022553"/>
    </source>
</evidence>
<dbReference type="GO" id="GO:0004674">
    <property type="term" value="F:protein serine/threonine kinase activity"/>
    <property type="evidence" value="ECO:0007669"/>
    <property type="project" value="UniProtKB-KW"/>
</dbReference>